<dbReference type="Pfam" id="PF05069">
    <property type="entry name" value="Phage_tail_S"/>
    <property type="match status" value="1"/>
</dbReference>
<evidence type="ECO:0000313" key="2">
    <source>
        <dbReference type="Proteomes" id="UP000829542"/>
    </source>
</evidence>
<dbReference type="InterPro" id="IPR006522">
    <property type="entry name" value="Phage_virion_morphogenesis"/>
</dbReference>
<dbReference type="RefSeq" id="WP_242148155.1">
    <property type="nucleotide sequence ID" value="NZ_CP093379.1"/>
</dbReference>
<protein>
    <submittedName>
        <fullName evidence="1">Phage virion morphogenesis protein</fullName>
    </submittedName>
</protein>
<dbReference type="NCBIfam" id="TIGR01635">
    <property type="entry name" value="tail_comp_S"/>
    <property type="match status" value="1"/>
</dbReference>
<dbReference type="Proteomes" id="UP000829542">
    <property type="component" value="Chromosome"/>
</dbReference>
<accession>A0ABY3X057</accession>
<evidence type="ECO:0000313" key="1">
    <source>
        <dbReference type="EMBL" id="UNM95675.1"/>
    </source>
</evidence>
<organism evidence="1 2">
    <name type="scientific">Ignatzschineria rhizosphaerae</name>
    <dbReference type="NCBI Taxonomy" id="2923279"/>
    <lineage>
        <taxon>Bacteria</taxon>
        <taxon>Pseudomonadati</taxon>
        <taxon>Pseudomonadota</taxon>
        <taxon>Gammaproteobacteria</taxon>
        <taxon>Cardiobacteriales</taxon>
        <taxon>Ignatzschineriaceae</taxon>
        <taxon>Ignatzschineria</taxon>
    </lineage>
</organism>
<gene>
    <name evidence="1" type="ORF">MMG00_10685</name>
</gene>
<reference evidence="1 2" key="1">
    <citation type="submission" date="2022-03" db="EMBL/GenBank/DDBJ databases">
        <title>Ignatzschineria rhizosphaerae HR5S32.</title>
        <authorList>
            <person name="Sun J.Q."/>
            <person name="Feng J.Y."/>
        </authorList>
    </citation>
    <scope>NUCLEOTIDE SEQUENCE [LARGE SCALE GENOMIC DNA]</scope>
    <source>
        <strain evidence="1 2">HR5S32</strain>
    </source>
</reference>
<proteinExistence type="predicted"/>
<keyword evidence="2" id="KW-1185">Reference proteome</keyword>
<dbReference type="EMBL" id="CP093379">
    <property type="protein sequence ID" value="UNM95675.1"/>
    <property type="molecule type" value="Genomic_DNA"/>
</dbReference>
<name>A0ABY3X057_9GAMM</name>
<sequence length="146" mass="15751">MADDVIKIDINTKPIEEALAKLTRPSAPLMEEIAGILVESADQAFEDEKDPVTGQPWVPLSEVYAAMKAAKGYSDKILQRGGLLALIQSDSNETEAIAGSPEAYAAAHNLGYEEGGIPQRRFLGIDKIAEEEILDAINAHLSKAFE</sequence>